<dbReference type="RefSeq" id="WP_305202396.1">
    <property type="nucleotide sequence ID" value="NZ_JAUUIA010000505.1"/>
</dbReference>
<dbReference type="AlphaFoldDB" id="A0AAW8AJ19"/>
<dbReference type="Gene3D" id="3.30.590.20">
    <property type="match status" value="1"/>
</dbReference>
<gene>
    <name evidence="1" type="ORF">Q6294_30390</name>
</gene>
<organism evidence="1 2">
    <name type="scientific">Klebsiella pneumoniae</name>
    <dbReference type="NCBI Taxonomy" id="573"/>
    <lineage>
        <taxon>Bacteria</taxon>
        <taxon>Pseudomonadati</taxon>
        <taxon>Pseudomonadota</taxon>
        <taxon>Gammaproteobacteria</taxon>
        <taxon>Enterobacterales</taxon>
        <taxon>Enterobacteriaceae</taxon>
        <taxon>Klebsiella/Raoultella group</taxon>
        <taxon>Klebsiella</taxon>
        <taxon>Klebsiella pneumoniae complex</taxon>
    </lineage>
</organism>
<proteinExistence type="predicted"/>
<evidence type="ECO:0008006" key="3">
    <source>
        <dbReference type="Google" id="ProtNLM"/>
    </source>
</evidence>
<protein>
    <recommendedName>
        <fullName evidence="3">Glutamate--cysteine ligase</fullName>
    </recommendedName>
</protein>
<evidence type="ECO:0000313" key="2">
    <source>
        <dbReference type="Proteomes" id="UP001244490"/>
    </source>
</evidence>
<comment type="caution">
    <text evidence="1">The sequence shown here is derived from an EMBL/GenBank/DDBJ whole genome shotgun (WGS) entry which is preliminary data.</text>
</comment>
<feature type="non-terminal residue" evidence="1">
    <location>
        <position position="1"/>
    </location>
</feature>
<dbReference type="EMBL" id="JAUUIA010000505">
    <property type="protein sequence ID" value="MDP0971253.1"/>
    <property type="molecule type" value="Genomic_DNA"/>
</dbReference>
<sequence>VAAEALAIARAGLRARGRRDAEGRDEVIYLQPLEAIVAAGRTRAEDLLADYEGRWGACVRPAFTECVF</sequence>
<reference evidence="1" key="1">
    <citation type="submission" date="2023-07" db="EMBL/GenBank/DDBJ databases">
        <authorList>
            <person name="Peng Z."/>
        </authorList>
    </citation>
    <scope>NUCLEOTIDE SEQUENCE</scope>
    <source>
        <strain evidence="1">KP219</strain>
    </source>
</reference>
<name>A0AAW8AJ19_KLEPN</name>
<accession>A0AAW8AJ19</accession>
<dbReference type="Proteomes" id="UP001244490">
    <property type="component" value="Unassembled WGS sequence"/>
</dbReference>
<evidence type="ECO:0000313" key="1">
    <source>
        <dbReference type="EMBL" id="MDP0971253.1"/>
    </source>
</evidence>